<evidence type="ECO:0000256" key="6">
    <source>
        <dbReference type="ARBA" id="ARBA00022898"/>
    </source>
</evidence>
<dbReference type="Proteomes" id="UP000789508">
    <property type="component" value="Unassembled WGS sequence"/>
</dbReference>
<dbReference type="FunFam" id="3.30.470.10:FF:000005">
    <property type="entry name" value="Branched-chain-amino-acid aminotransferase"/>
    <property type="match status" value="1"/>
</dbReference>
<dbReference type="InterPro" id="IPR043132">
    <property type="entry name" value="BCAT-like_C"/>
</dbReference>
<evidence type="ECO:0000256" key="4">
    <source>
        <dbReference type="ARBA" id="ARBA00022605"/>
    </source>
</evidence>
<dbReference type="Pfam" id="PF01063">
    <property type="entry name" value="Aminotran_4"/>
    <property type="match status" value="1"/>
</dbReference>
<name>A0A9N9BXT3_9GLOM</name>
<dbReference type="FunFam" id="3.20.10.10:FF:000004">
    <property type="entry name" value="Branched-chain-amino-acid aminotransferase"/>
    <property type="match status" value="1"/>
</dbReference>
<dbReference type="EMBL" id="CAJVPS010003151">
    <property type="protein sequence ID" value="CAG8583555.1"/>
    <property type="molecule type" value="Genomic_DNA"/>
</dbReference>
<keyword evidence="13" id="KW-1185">Reference proteome</keyword>
<comment type="catalytic activity">
    <reaction evidence="11">
        <text>L-isoleucine + 2-oxoglutarate = (S)-3-methyl-2-oxopentanoate + L-glutamate</text>
        <dbReference type="Rhea" id="RHEA:24801"/>
        <dbReference type="ChEBI" id="CHEBI:16810"/>
        <dbReference type="ChEBI" id="CHEBI:29985"/>
        <dbReference type="ChEBI" id="CHEBI:35146"/>
        <dbReference type="ChEBI" id="CHEBI:58045"/>
        <dbReference type="EC" id="2.6.1.42"/>
    </reaction>
</comment>
<dbReference type="GO" id="GO:0004084">
    <property type="term" value="F:branched-chain-amino-acid transaminase activity"/>
    <property type="evidence" value="ECO:0007669"/>
    <property type="project" value="UniProtKB-EC"/>
</dbReference>
<evidence type="ECO:0000313" key="12">
    <source>
        <dbReference type="EMBL" id="CAG8583555.1"/>
    </source>
</evidence>
<dbReference type="InterPro" id="IPR033939">
    <property type="entry name" value="BCAT_family"/>
</dbReference>
<keyword evidence="3 11" id="KW-0032">Aminotransferase</keyword>
<dbReference type="Gene3D" id="3.20.10.10">
    <property type="entry name" value="D-amino Acid Aminotransferase, subunit A, domain 2"/>
    <property type="match status" value="1"/>
</dbReference>
<dbReference type="PIRSF" id="PIRSF006468">
    <property type="entry name" value="BCAT1"/>
    <property type="match status" value="1"/>
</dbReference>
<dbReference type="PROSITE" id="PS00770">
    <property type="entry name" value="AA_TRANSFER_CLASS_4"/>
    <property type="match status" value="1"/>
</dbReference>
<evidence type="ECO:0000256" key="2">
    <source>
        <dbReference type="ARBA" id="ARBA00009320"/>
    </source>
</evidence>
<dbReference type="InterPro" id="IPR018300">
    <property type="entry name" value="Aminotrans_IV_CS"/>
</dbReference>
<feature type="modified residue" description="N6-(pyridoxal phosphate)lysine" evidence="8">
    <location>
        <position position="249"/>
    </location>
</feature>
<dbReference type="InterPro" id="IPR005786">
    <property type="entry name" value="B_amino_transII"/>
</dbReference>
<evidence type="ECO:0000256" key="1">
    <source>
        <dbReference type="ARBA" id="ARBA00001933"/>
    </source>
</evidence>
<dbReference type="CDD" id="cd01557">
    <property type="entry name" value="BCAT_beta_family"/>
    <property type="match status" value="1"/>
</dbReference>
<dbReference type="EC" id="2.6.1.42" evidence="11"/>
<dbReference type="GO" id="GO:0009098">
    <property type="term" value="P:L-leucine biosynthetic process"/>
    <property type="evidence" value="ECO:0007669"/>
    <property type="project" value="TreeGrafter"/>
</dbReference>
<dbReference type="SUPFAM" id="SSF56752">
    <property type="entry name" value="D-aminoacid aminotransferase-like PLP-dependent enzymes"/>
    <property type="match status" value="1"/>
</dbReference>
<dbReference type="InterPro" id="IPR043131">
    <property type="entry name" value="BCAT-like_N"/>
</dbReference>
<sequence>MISLSSKSFLLNTTLRTSTTILPVFPRILTNLLLSNSKRFISYSTGNGNLPDIDHKNIRIERSKNLKPPLPYKDLVFGRSFTDHMLSIEWEGTIGWSNPLIKPYGPLSLDPSSVVLHYSFECFEGMKAYKDKQGKIRLFRPDMNMKRFVKSANRIALPTFNGEELGECIKELIRVEENWIPQERGYSLYIRPTLIGTQAFLGVGPTSNALLFVICCPVGPYYKTGFNAVKLLATTENVRAWPGGTGDAKIGGNYSPCVKPQIEAAAKGYQQNLWLFGEDDEVTEVGTMNCFVYLKNEHGETELVTPPLDGTILAGVTRDSILSLARSWNEYKVSERKITMHEIIKASEEGRLLEMFGAGTACIVSPIKEIRYRNLDIKVPLDPKDPSNNAGPITKKFADVLMGIQYGEISHEWSVIVDK</sequence>
<keyword evidence="4 11" id="KW-0028">Amino-acid biosynthesis</keyword>
<gene>
    <name evidence="12" type="ORF">ALEPTO_LOCUS7377</name>
</gene>
<keyword evidence="6 10" id="KW-0663">Pyridoxal phosphate</keyword>
<dbReference type="NCBIfam" id="NF009897">
    <property type="entry name" value="PRK13357.1"/>
    <property type="match status" value="1"/>
</dbReference>
<comment type="catalytic activity">
    <reaction evidence="11">
        <text>L-valine + 2-oxoglutarate = 3-methyl-2-oxobutanoate + L-glutamate</text>
        <dbReference type="Rhea" id="RHEA:24813"/>
        <dbReference type="ChEBI" id="CHEBI:11851"/>
        <dbReference type="ChEBI" id="CHEBI:16810"/>
        <dbReference type="ChEBI" id="CHEBI:29985"/>
        <dbReference type="ChEBI" id="CHEBI:57762"/>
        <dbReference type="EC" id="2.6.1.42"/>
    </reaction>
</comment>
<dbReference type="PANTHER" id="PTHR11825">
    <property type="entry name" value="SUBGROUP IIII AMINOTRANSFERASE"/>
    <property type="match status" value="1"/>
</dbReference>
<evidence type="ECO:0000256" key="9">
    <source>
        <dbReference type="RuleBase" id="RU004106"/>
    </source>
</evidence>
<comment type="catalytic activity">
    <reaction evidence="11">
        <text>L-leucine + 2-oxoglutarate = 4-methyl-2-oxopentanoate + L-glutamate</text>
        <dbReference type="Rhea" id="RHEA:18321"/>
        <dbReference type="ChEBI" id="CHEBI:16810"/>
        <dbReference type="ChEBI" id="CHEBI:17865"/>
        <dbReference type="ChEBI" id="CHEBI:29985"/>
        <dbReference type="ChEBI" id="CHEBI:57427"/>
        <dbReference type="EC" id="2.6.1.42"/>
    </reaction>
</comment>
<comment type="caution">
    <text evidence="12">The sequence shown here is derived from an EMBL/GenBank/DDBJ whole genome shotgun (WGS) entry which is preliminary data.</text>
</comment>
<evidence type="ECO:0000313" key="13">
    <source>
        <dbReference type="Proteomes" id="UP000789508"/>
    </source>
</evidence>
<dbReference type="OrthoDB" id="1732691at2759"/>
<keyword evidence="7 11" id="KW-0100">Branched-chain amino acid biosynthesis</keyword>
<comment type="similarity">
    <text evidence="2 9">Belongs to the class-IV pyridoxal-phosphate-dependent aminotransferase family.</text>
</comment>
<dbReference type="AlphaFoldDB" id="A0A9N9BXT3"/>
<evidence type="ECO:0000256" key="7">
    <source>
        <dbReference type="ARBA" id="ARBA00023304"/>
    </source>
</evidence>
<evidence type="ECO:0000256" key="11">
    <source>
        <dbReference type="RuleBase" id="RU004517"/>
    </source>
</evidence>
<keyword evidence="5 11" id="KW-0808">Transferase</keyword>
<proteinExistence type="inferred from homology"/>
<dbReference type="GO" id="GO:0009099">
    <property type="term" value="P:L-valine biosynthetic process"/>
    <property type="evidence" value="ECO:0007669"/>
    <property type="project" value="TreeGrafter"/>
</dbReference>
<dbReference type="InterPro" id="IPR036038">
    <property type="entry name" value="Aminotransferase-like"/>
</dbReference>
<dbReference type="Gene3D" id="3.30.470.10">
    <property type="match status" value="1"/>
</dbReference>
<evidence type="ECO:0000256" key="8">
    <source>
        <dbReference type="PIRSR" id="PIRSR006468-1"/>
    </source>
</evidence>
<evidence type="ECO:0000256" key="10">
    <source>
        <dbReference type="RuleBase" id="RU004516"/>
    </source>
</evidence>
<evidence type="ECO:0000256" key="5">
    <source>
        <dbReference type="ARBA" id="ARBA00022679"/>
    </source>
</evidence>
<dbReference type="NCBIfam" id="TIGR01123">
    <property type="entry name" value="ilvE_II"/>
    <property type="match status" value="1"/>
</dbReference>
<accession>A0A9N9BXT3</accession>
<reference evidence="12" key="1">
    <citation type="submission" date="2021-06" db="EMBL/GenBank/DDBJ databases">
        <authorList>
            <person name="Kallberg Y."/>
            <person name="Tangrot J."/>
            <person name="Rosling A."/>
        </authorList>
    </citation>
    <scope>NUCLEOTIDE SEQUENCE</scope>
    <source>
        <strain evidence="12">FL130A</strain>
    </source>
</reference>
<protein>
    <recommendedName>
        <fullName evidence="11">Branched-chain-amino-acid aminotransferase</fullName>
        <ecNumber evidence="11">2.6.1.42</ecNumber>
    </recommendedName>
</protein>
<organism evidence="12 13">
    <name type="scientific">Ambispora leptoticha</name>
    <dbReference type="NCBI Taxonomy" id="144679"/>
    <lineage>
        <taxon>Eukaryota</taxon>
        <taxon>Fungi</taxon>
        <taxon>Fungi incertae sedis</taxon>
        <taxon>Mucoromycota</taxon>
        <taxon>Glomeromycotina</taxon>
        <taxon>Glomeromycetes</taxon>
        <taxon>Archaeosporales</taxon>
        <taxon>Ambisporaceae</taxon>
        <taxon>Ambispora</taxon>
    </lineage>
</organism>
<comment type="cofactor">
    <cofactor evidence="1 10">
        <name>pyridoxal 5'-phosphate</name>
        <dbReference type="ChEBI" id="CHEBI:597326"/>
    </cofactor>
</comment>
<dbReference type="PANTHER" id="PTHR11825:SF44">
    <property type="entry name" value="BRANCHED-CHAIN-AMINO-ACID AMINOTRANSFERASE"/>
    <property type="match status" value="1"/>
</dbReference>
<dbReference type="InterPro" id="IPR001544">
    <property type="entry name" value="Aminotrans_IV"/>
</dbReference>
<dbReference type="GO" id="GO:0005739">
    <property type="term" value="C:mitochondrion"/>
    <property type="evidence" value="ECO:0007669"/>
    <property type="project" value="TreeGrafter"/>
</dbReference>
<evidence type="ECO:0000256" key="3">
    <source>
        <dbReference type="ARBA" id="ARBA00022576"/>
    </source>
</evidence>